<reference evidence="2" key="1">
    <citation type="journal article" date="2019" name="Syst. Appl. Microbiol.">
        <title>Flavobacterium circumlabens sp. nov. and Flavobacterium cupreum sp. nov., two psychrotrophic species isolated from Antarctic environmental samples.</title>
        <authorList>
            <person name="Kralova S."/>
            <person name="Busse H.-J."/>
            <person name="Svec P."/>
            <person name="Maslanova I."/>
            <person name="Stankova E."/>
            <person name="Bartak M."/>
            <person name="Sedlacek I."/>
        </authorList>
    </citation>
    <scope>NUCLEOTIDE SEQUENCE [LARGE SCALE GENOMIC DNA]</scope>
    <source>
        <strain evidence="2">CCM 8825</strain>
    </source>
</reference>
<comment type="caution">
    <text evidence="1">The sequence shown here is derived from an EMBL/GenBank/DDBJ whole genome shotgun (WGS) entry which is preliminary data.</text>
</comment>
<protein>
    <recommendedName>
        <fullName evidence="3">DUF4276 family protein</fullName>
    </recommendedName>
</protein>
<dbReference type="RefSeq" id="WP_127337127.1">
    <property type="nucleotide sequence ID" value="NZ_QWDM01000002.1"/>
</dbReference>
<dbReference type="OrthoDB" id="799203at2"/>
<gene>
    <name evidence="1" type="ORF">D0817_04130</name>
</gene>
<evidence type="ECO:0000313" key="1">
    <source>
        <dbReference type="EMBL" id="RUT71881.1"/>
    </source>
</evidence>
<organism evidence="1 2">
    <name type="scientific">Flavobacterium cupreum</name>
    <dbReference type="NCBI Taxonomy" id="2133766"/>
    <lineage>
        <taxon>Bacteria</taxon>
        <taxon>Pseudomonadati</taxon>
        <taxon>Bacteroidota</taxon>
        <taxon>Flavobacteriia</taxon>
        <taxon>Flavobacteriales</taxon>
        <taxon>Flavobacteriaceae</taxon>
        <taxon>Flavobacterium</taxon>
    </lineage>
</organism>
<evidence type="ECO:0000313" key="2">
    <source>
        <dbReference type="Proteomes" id="UP000288102"/>
    </source>
</evidence>
<name>A0A434ABY8_9FLAO</name>
<accession>A0A434ABY8</accession>
<proteinExistence type="predicted"/>
<evidence type="ECO:0008006" key="3">
    <source>
        <dbReference type="Google" id="ProtNLM"/>
    </source>
</evidence>
<keyword evidence="2" id="KW-1185">Reference proteome</keyword>
<dbReference type="Proteomes" id="UP000288102">
    <property type="component" value="Unassembled WGS sequence"/>
</dbReference>
<dbReference type="EMBL" id="QWDM01000002">
    <property type="protein sequence ID" value="RUT71881.1"/>
    <property type="molecule type" value="Genomic_DNA"/>
</dbReference>
<dbReference type="AlphaFoldDB" id="A0A434ABY8"/>
<sequence>MVILVENKQYEPPFINAIIKNFDNGEIENAHKNKRWKYEMFAGSSVEQVIEGEIKDEFENEVFIKEKYKYLRYFVILDSDKTHLNMINNTVLKKIEFLERNGVNYHVLLKREKENYMPEKNLRNKNDSYFNCYLKKIKDTADRQRDFFDIEKGFNNKNKSDKVWKDKRKEEADFFEINNIKDEDWKILRKGANDQQTFKSTFSTEFNLVTKDDFEQVIKYQPFVKSKNDGIERNEFEHIVNEIKYLL</sequence>